<dbReference type="PANTHER" id="PTHR47706">
    <property type="entry name" value="NMRA-LIKE FAMILY PROTEIN"/>
    <property type="match status" value="1"/>
</dbReference>
<sequence length="307" mass="33886">MSFNRLAVYAHRGWASSKIFASLANSGAPVRVLYRPGSDISNVPSGVEAVEVDTANQDALKASLKDIDILMYASVPASSKSHLVFEHIIYHVKLFVPSDLAFRCDEQGLRARVNRLKNEVEMTAKAAGIPMTIILPGLFAESALSTGLLVIDLAKNRIIFFGDSEHQVLNICTREYIAAAYASIFAQTPIADLRDRVIGLSELRLTGAEIAKSLELKHGSPPQIFRQNLAEVGRQFDKSVTGGLPLGIPYYCRYLWGAGGYVKAIGSDIWPMDGYRRKTLDELLNGGMDLYRDFPPKLVELVDRSFY</sequence>
<dbReference type="EMBL" id="JAQIZZ010000007">
    <property type="protein sequence ID" value="KAJ5531972.1"/>
    <property type="molecule type" value="Genomic_DNA"/>
</dbReference>
<keyword evidence="4" id="KW-1185">Reference proteome</keyword>
<dbReference type="InterPro" id="IPR051609">
    <property type="entry name" value="NmrA/Isoflavone_reductase-like"/>
</dbReference>
<evidence type="ECO:0000313" key="3">
    <source>
        <dbReference type="EMBL" id="KAJ5531972.1"/>
    </source>
</evidence>
<protein>
    <recommendedName>
        <fullName evidence="5">NmrA-like domain-containing protein</fullName>
    </recommendedName>
</protein>
<evidence type="ECO:0008006" key="5">
    <source>
        <dbReference type="Google" id="ProtNLM"/>
    </source>
</evidence>
<name>A0AAD6CN24_9EURO</name>
<keyword evidence="2" id="KW-0560">Oxidoreductase</keyword>
<dbReference type="SUPFAM" id="SSF51735">
    <property type="entry name" value="NAD(P)-binding Rossmann-fold domains"/>
    <property type="match status" value="1"/>
</dbReference>
<evidence type="ECO:0000256" key="1">
    <source>
        <dbReference type="ARBA" id="ARBA00022857"/>
    </source>
</evidence>
<dbReference type="Gene3D" id="3.40.50.720">
    <property type="entry name" value="NAD(P)-binding Rossmann-like Domain"/>
    <property type="match status" value="1"/>
</dbReference>
<dbReference type="InterPro" id="IPR036291">
    <property type="entry name" value="NAD(P)-bd_dom_sf"/>
</dbReference>
<organism evidence="3 4">
    <name type="scientific">Penicillium frequentans</name>
    <dbReference type="NCBI Taxonomy" id="3151616"/>
    <lineage>
        <taxon>Eukaryota</taxon>
        <taxon>Fungi</taxon>
        <taxon>Dikarya</taxon>
        <taxon>Ascomycota</taxon>
        <taxon>Pezizomycotina</taxon>
        <taxon>Eurotiomycetes</taxon>
        <taxon>Eurotiomycetidae</taxon>
        <taxon>Eurotiales</taxon>
        <taxon>Aspergillaceae</taxon>
        <taxon>Penicillium</taxon>
    </lineage>
</organism>
<reference evidence="3 4" key="1">
    <citation type="journal article" date="2023" name="IMA Fungus">
        <title>Comparative genomic study of the Penicillium genus elucidates a diverse pangenome and 15 lateral gene transfer events.</title>
        <authorList>
            <person name="Petersen C."/>
            <person name="Sorensen T."/>
            <person name="Nielsen M.R."/>
            <person name="Sondergaard T.E."/>
            <person name="Sorensen J.L."/>
            <person name="Fitzpatrick D.A."/>
            <person name="Frisvad J.C."/>
            <person name="Nielsen K.L."/>
        </authorList>
    </citation>
    <scope>NUCLEOTIDE SEQUENCE [LARGE SCALE GENOMIC DNA]</scope>
    <source>
        <strain evidence="3 4">IBT 35679</strain>
    </source>
</reference>
<dbReference type="Proteomes" id="UP001220324">
    <property type="component" value="Unassembled WGS sequence"/>
</dbReference>
<proteinExistence type="predicted"/>
<keyword evidence="1" id="KW-0521">NADP</keyword>
<comment type="caution">
    <text evidence="3">The sequence shown here is derived from an EMBL/GenBank/DDBJ whole genome shotgun (WGS) entry which is preliminary data.</text>
</comment>
<accession>A0AAD6CN24</accession>
<dbReference type="GO" id="GO:0016491">
    <property type="term" value="F:oxidoreductase activity"/>
    <property type="evidence" value="ECO:0007669"/>
    <property type="project" value="UniProtKB-KW"/>
</dbReference>
<gene>
    <name evidence="3" type="ORF">N7494_008524</name>
</gene>
<evidence type="ECO:0000256" key="2">
    <source>
        <dbReference type="ARBA" id="ARBA00023002"/>
    </source>
</evidence>
<dbReference type="PANTHER" id="PTHR47706:SF9">
    <property type="entry name" value="NMRA-LIKE DOMAIN-CONTAINING PROTEIN-RELATED"/>
    <property type="match status" value="1"/>
</dbReference>
<evidence type="ECO:0000313" key="4">
    <source>
        <dbReference type="Proteomes" id="UP001220324"/>
    </source>
</evidence>
<dbReference type="AlphaFoldDB" id="A0AAD6CN24"/>